<gene>
    <name evidence="1" type="ORF">PY03996</name>
</gene>
<organism evidence="1 2">
    <name type="scientific">Plasmodium yoelii yoelii</name>
    <dbReference type="NCBI Taxonomy" id="73239"/>
    <lineage>
        <taxon>Eukaryota</taxon>
        <taxon>Sar</taxon>
        <taxon>Alveolata</taxon>
        <taxon>Apicomplexa</taxon>
        <taxon>Aconoidasida</taxon>
        <taxon>Haemosporida</taxon>
        <taxon>Plasmodiidae</taxon>
        <taxon>Plasmodium</taxon>
        <taxon>Plasmodium (Vinckeia)</taxon>
    </lineage>
</organism>
<dbReference type="Proteomes" id="UP000008553">
    <property type="component" value="Unassembled WGS sequence"/>
</dbReference>
<keyword evidence="2" id="KW-1185">Reference proteome</keyword>
<dbReference type="InParanoid" id="Q7RHJ0"/>
<dbReference type="AlphaFoldDB" id="Q7RHJ0"/>
<evidence type="ECO:0000313" key="2">
    <source>
        <dbReference type="Proteomes" id="UP000008553"/>
    </source>
</evidence>
<accession>Q7RHJ0</accession>
<evidence type="ECO:0000313" key="1">
    <source>
        <dbReference type="EMBL" id="EAA15801.1"/>
    </source>
</evidence>
<comment type="caution">
    <text evidence="1">The sequence shown here is derived from an EMBL/GenBank/DDBJ whole genome shotgun (WGS) entry which is preliminary data.</text>
</comment>
<proteinExistence type="predicted"/>
<reference evidence="1 2" key="1">
    <citation type="journal article" date="2002" name="Nature">
        <title>Genome sequence and comparative analysis of the model rodent malaria parasite Plasmodium yoelii yoelii.</title>
        <authorList>
            <person name="Carlton J.M."/>
            <person name="Angiuoli S.V."/>
            <person name="Suh B.B."/>
            <person name="Kooij T.W."/>
            <person name="Pertea M."/>
            <person name="Silva J.C."/>
            <person name="Ermolaeva M.D."/>
            <person name="Allen J.E."/>
            <person name="Selengut J.D."/>
            <person name="Koo H.L."/>
            <person name="Peterson J.D."/>
            <person name="Pop M."/>
            <person name="Kosack D.S."/>
            <person name="Shumway M.F."/>
            <person name="Bidwell S.L."/>
            <person name="Shallom S.J."/>
            <person name="van Aken S.E."/>
            <person name="Riedmuller S.B."/>
            <person name="Feldblyum T.V."/>
            <person name="Cho J.K."/>
            <person name="Quackenbush J."/>
            <person name="Sedegah M."/>
            <person name="Shoaibi A."/>
            <person name="Cummings L.M."/>
            <person name="Florens L."/>
            <person name="Yates J.R."/>
            <person name="Raine J.D."/>
            <person name="Sinden R.E."/>
            <person name="Harris M.A."/>
            <person name="Cunningham D.A."/>
            <person name="Preiser P.R."/>
            <person name="Bergman L.W."/>
            <person name="Vaidya A.B."/>
            <person name="van Lin L.H."/>
            <person name="Janse C.J."/>
            <person name="Waters A.P."/>
            <person name="Smith H.O."/>
            <person name="White O.R."/>
            <person name="Salzberg S.L."/>
            <person name="Venter J.C."/>
            <person name="Fraser C.M."/>
            <person name="Hoffman S.L."/>
            <person name="Gardner M.J."/>
            <person name="Carucci D.J."/>
        </authorList>
    </citation>
    <scope>NUCLEOTIDE SEQUENCE [LARGE SCALE GENOMIC DNA]</scope>
    <source>
        <strain evidence="1 2">17XNL</strain>
    </source>
</reference>
<dbReference type="EMBL" id="AABL01001197">
    <property type="protein sequence ID" value="EAA15801.1"/>
    <property type="molecule type" value="Genomic_DNA"/>
</dbReference>
<dbReference type="PaxDb" id="73239-Q7RHJ0"/>
<protein>
    <submittedName>
        <fullName evidence="1">Uncharacterized protein</fullName>
    </submittedName>
</protein>
<name>Q7RHJ0_PLAYO</name>
<sequence length="45" mass="5458">MYRSCDPQEWKFYFIYKHTQSFFPKISTQISPLKTKRSKARQGKA</sequence>